<evidence type="ECO:0000313" key="1">
    <source>
        <dbReference type="EMBL" id="CAI6369811.1"/>
    </source>
</evidence>
<dbReference type="EMBL" id="CARXXK010000062">
    <property type="protein sequence ID" value="CAI6369811.1"/>
    <property type="molecule type" value="Genomic_DNA"/>
</dbReference>
<comment type="caution">
    <text evidence="1">The sequence shown here is derived from an EMBL/GenBank/DDBJ whole genome shotgun (WGS) entry which is preliminary data.</text>
</comment>
<organism evidence="1 2">
    <name type="scientific">Macrosiphum euphorbiae</name>
    <name type="common">potato aphid</name>
    <dbReference type="NCBI Taxonomy" id="13131"/>
    <lineage>
        <taxon>Eukaryota</taxon>
        <taxon>Metazoa</taxon>
        <taxon>Ecdysozoa</taxon>
        <taxon>Arthropoda</taxon>
        <taxon>Hexapoda</taxon>
        <taxon>Insecta</taxon>
        <taxon>Pterygota</taxon>
        <taxon>Neoptera</taxon>
        <taxon>Paraneoptera</taxon>
        <taxon>Hemiptera</taxon>
        <taxon>Sternorrhyncha</taxon>
        <taxon>Aphidomorpha</taxon>
        <taxon>Aphidoidea</taxon>
        <taxon>Aphididae</taxon>
        <taxon>Macrosiphini</taxon>
        <taxon>Macrosiphum</taxon>
    </lineage>
</organism>
<name>A0AAV0XNU0_9HEMI</name>
<evidence type="ECO:0000313" key="2">
    <source>
        <dbReference type="Proteomes" id="UP001160148"/>
    </source>
</evidence>
<dbReference type="AlphaFoldDB" id="A0AAV0XNU0"/>
<proteinExistence type="predicted"/>
<sequence>MKRGRKTRISTENISRELISYKEQIIQNNILIKSSNIIWEHLITKYNWNITPKALWTRIFKYSPDYDKFFESGSKQHKMFFIPIEQDNIISDEQLFNSEHDECNDENTIRILTIYVSAKLWNEIQRDDGLKNKLKPGVWTNVISDIIYDTHSINCAWSFKSHEVTTSESSEIFLFFLLLVRIVNVELE</sequence>
<accession>A0AAV0XNU0</accession>
<reference evidence="1 2" key="1">
    <citation type="submission" date="2023-01" db="EMBL/GenBank/DDBJ databases">
        <authorList>
            <person name="Whitehead M."/>
        </authorList>
    </citation>
    <scope>NUCLEOTIDE SEQUENCE [LARGE SCALE GENOMIC DNA]</scope>
</reference>
<protein>
    <submittedName>
        <fullName evidence="1">Uncharacterized protein</fullName>
    </submittedName>
</protein>
<dbReference type="Proteomes" id="UP001160148">
    <property type="component" value="Unassembled WGS sequence"/>
</dbReference>
<gene>
    <name evidence="1" type="ORF">MEUPH1_LOCUS24003</name>
</gene>
<keyword evidence="2" id="KW-1185">Reference proteome</keyword>